<dbReference type="PANTHER" id="PTHR33317">
    <property type="entry name" value="POLYNUCLEOTIDYL TRANSFERASE, RIBONUCLEASE H-LIKE SUPERFAMILY PROTEIN"/>
    <property type="match status" value="1"/>
</dbReference>
<comment type="caution">
    <text evidence="7">The sequence shown here is derived from an EMBL/GenBank/DDBJ whole genome shotgun (WGS) entry which is preliminary data.</text>
</comment>
<dbReference type="GO" id="GO:0004518">
    <property type="term" value="F:nuclease activity"/>
    <property type="evidence" value="ECO:0007669"/>
    <property type="project" value="UniProtKB-KW"/>
</dbReference>
<evidence type="ECO:0000256" key="1">
    <source>
        <dbReference type="ARBA" id="ARBA00022490"/>
    </source>
</evidence>
<evidence type="ECO:0000313" key="7">
    <source>
        <dbReference type="EMBL" id="HDQ99769.1"/>
    </source>
</evidence>
<evidence type="ECO:0000256" key="3">
    <source>
        <dbReference type="ARBA" id="ARBA00022722"/>
    </source>
</evidence>
<name>A0A7V0XFF7_UNCW3</name>
<organism evidence="7">
    <name type="scientific">candidate division WOR-3 bacterium</name>
    <dbReference type="NCBI Taxonomy" id="2052148"/>
    <lineage>
        <taxon>Bacteria</taxon>
        <taxon>Bacteria division WOR-3</taxon>
    </lineage>
</organism>
<dbReference type="Proteomes" id="UP000885672">
    <property type="component" value="Unassembled WGS sequence"/>
</dbReference>
<dbReference type="EC" id="3.1.-.-" evidence="5"/>
<comment type="function">
    <text evidence="5">Could be a nuclease involved in processing of the 5'-end of pre-16S rRNA.</text>
</comment>
<accession>A0A7V0XFF7</accession>
<dbReference type="GO" id="GO:0005829">
    <property type="term" value="C:cytosol"/>
    <property type="evidence" value="ECO:0007669"/>
    <property type="project" value="TreeGrafter"/>
</dbReference>
<dbReference type="AlphaFoldDB" id="A0A7V0XFF7"/>
<dbReference type="SUPFAM" id="SSF53098">
    <property type="entry name" value="Ribonuclease H-like"/>
    <property type="match status" value="1"/>
</dbReference>
<gene>
    <name evidence="7" type="primary">ruvX</name>
    <name evidence="7" type="ORF">ENN51_05755</name>
</gene>
<proteinExistence type="inferred from homology"/>
<sequence>MRTRNTPLLLELLSAFVSACQVRAPVLYFSGRRSRLELVTCVLCLDVGTRRTGVAVSNSTGVIAQGLPTLEHKDEERLVTLVAGLIREWKVTHLVVGLPLSPDGNPTSRSEAVTRFANRLRNRFKLPVEFQDERWSSNRAADVLAEARGKKVPRGRPAAKGRSKTRKRAADRIAAVLILEDWLAEASPLPGQGAAQAVSEGKGEG</sequence>
<comment type="similarity">
    <text evidence="5">Belongs to the YqgF HJR family.</text>
</comment>
<comment type="subcellular location">
    <subcellularLocation>
        <location evidence="5">Cytoplasm</location>
    </subcellularLocation>
</comment>
<dbReference type="GO" id="GO:0016788">
    <property type="term" value="F:hydrolase activity, acting on ester bonds"/>
    <property type="evidence" value="ECO:0007669"/>
    <property type="project" value="UniProtKB-UniRule"/>
</dbReference>
<dbReference type="SMART" id="SM00732">
    <property type="entry name" value="YqgFc"/>
    <property type="match status" value="1"/>
</dbReference>
<dbReference type="CDD" id="cd16964">
    <property type="entry name" value="YqgF"/>
    <property type="match status" value="1"/>
</dbReference>
<dbReference type="PANTHER" id="PTHR33317:SF4">
    <property type="entry name" value="POLYNUCLEOTIDYL TRANSFERASE, RIBONUCLEASE H-LIKE SUPERFAMILY PROTEIN"/>
    <property type="match status" value="1"/>
</dbReference>
<evidence type="ECO:0000256" key="5">
    <source>
        <dbReference type="HAMAP-Rule" id="MF_00651"/>
    </source>
</evidence>
<dbReference type="InterPro" id="IPR006641">
    <property type="entry name" value="YqgF/RNaseH-like_dom"/>
</dbReference>
<keyword evidence="3 5" id="KW-0540">Nuclease</keyword>
<dbReference type="InterPro" id="IPR037027">
    <property type="entry name" value="YqgF/RNaseH-like_dom_sf"/>
</dbReference>
<dbReference type="EMBL" id="DSBX01000215">
    <property type="protein sequence ID" value="HDQ99769.1"/>
    <property type="molecule type" value="Genomic_DNA"/>
</dbReference>
<dbReference type="HAMAP" id="MF_00651">
    <property type="entry name" value="Nuclease_YqgF"/>
    <property type="match status" value="1"/>
</dbReference>
<dbReference type="NCBIfam" id="TIGR00250">
    <property type="entry name" value="RNAse_H_YqgF"/>
    <property type="match status" value="1"/>
</dbReference>
<evidence type="ECO:0000259" key="6">
    <source>
        <dbReference type="SMART" id="SM00732"/>
    </source>
</evidence>
<dbReference type="InterPro" id="IPR005227">
    <property type="entry name" value="YqgF"/>
</dbReference>
<dbReference type="InterPro" id="IPR012337">
    <property type="entry name" value="RNaseH-like_sf"/>
</dbReference>
<evidence type="ECO:0000256" key="4">
    <source>
        <dbReference type="ARBA" id="ARBA00022801"/>
    </source>
</evidence>
<keyword evidence="1 5" id="KW-0963">Cytoplasm</keyword>
<protein>
    <recommendedName>
        <fullName evidence="5">Putative pre-16S rRNA nuclease</fullName>
        <ecNumber evidence="5">3.1.-.-</ecNumber>
    </recommendedName>
</protein>
<dbReference type="Pfam" id="PF03652">
    <property type="entry name" value="RuvX"/>
    <property type="match status" value="1"/>
</dbReference>
<keyword evidence="4 5" id="KW-0378">Hydrolase</keyword>
<dbReference type="Gene3D" id="3.30.420.140">
    <property type="entry name" value="YqgF/RNase H-like domain"/>
    <property type="match status" value="1"/>
</dbReference>
<keyword evidence="2 5" id="KW-0690">Ribosome biogenesis</keyword>
<feature type="domain" description="YqgF/RNase H-like" evidence="6">
    <location>
        <begin position="40"/>
        <end position="140"/>
    </location>
</feature>
<evidence type="ECO:0000256" key="2">
    <source>
        <dbReference type="ARBA" id="ARBA00022517"/>
    </source>
</evidence>
<dbReference type="GO" id="GO:0000967">
    <property type="term" value="P:rRNA 5'-end processing"/>
    <property type="evidence" value="ECO:0007669"/>
    <property type="project" value="UniProtKB-UniRule"/>
</dbReference>
<reference evidence="7" key="1">
    <citation type="journal article" date="2020" name="mSystems">
        <title>Genome- and Community-Level Interaction Insights into Carbon Utilization and Element Cycling Functions of Hydrothermarchaeota in Hydrothermal Sediment.</title>
        <authorList>
            <person name="Zhou Z."/>
            <person name="Liu Y."/>
            <person name="Xu W."/>
            <person name="Pan J."/>
            <person name="Luo Z.H."/>
            <person name="Li M."/>
        </authorList>
    </citation>
    <scope>NUCLEOTIDE SEQUENCE [LARGE SCALE GENOMIC DNA]</scope>
    <source>
        <strain evidence="7">SpSt-1182</strain>
    </source>
</reference>